<keyword evidence="3" id="KW-1185">Reference proteome</keyword>
<reference evidence="2 3" key="1">
    <citation type="submission" date="2018-10" db="EMBL/GenBank/DDBJ databases">
        <title>Isolation from cow dung.</title>
        <authorList>
            <person name="Ling L."/>
        </authorList>
    </citation>
    <scope>NUCLEOTIDE SEQUENCE [LARGE SCALE GENOMIC DNA]</scope>
    <source>
        <strain evidence="2 3">NEAU-LL90</strain>
    </source>
</reference>
<proteinExistence type="predicted"/>
<accession>A0A3M2L8U4</accession>
<evidence type="ECO:0000313" key="2">
    <source>
        <dbReference type="EMBL" id="RMI32355.1"/>
    </source>
</evidence>
<dbReference type="EMBL" id="RFFH01000005">
    <property type="protein sequence ID" value="RMI32355.1"/>
    <property type="molecule type" value="Genomic_DNA"/>
</dbReference>
<comment type="caution">
    <text evidence="2">The sequence shown here is derived from an EMBL/GenBank/DDBJ whole genome shotgun (WGS) entry which is preliminary data.</text>
</comment>
<gene>
    <name evidence="2" type="ORF">EBN03_15425</name>
</gene>
<dbReference type="Proteomes" id="UP000279275">
    <property type="component" value="Unassembled WGS sequence"/>
</dbReference>
<feature type="region of interest" description="Disordered" evidence="1">
    <location>
        <begin position="77"/>
        <end position="115"/>
    </location>
</feature>
<protein>
    <submittedName>
        <fullName evidence="2">Uncharacterized protein</fullName>
    </submittedName>
</protein>
<evidence type="ECO:0000256" key="1">
    <source>
        <dbReference type="SAM" id="MobiDB-lite"/>
    </source>
</evidence>
<feature type="compositionally biased region" description="Polar residues" evidence="1">
    <location>
        <begin position="80"/>
        <end position="101"/>
    </location>
</feature>
<sequence length="115" mass="11885">MWANLSPPIRFGPQGGPAQAYLAELAHWCGARVLVEVGPDPADIRAPASELAYEGLPKSVDPEVIVWMSCGFRAAKVDSQPGTSTAPSATSRPQPAGSSKVLTADSGAASGGRRR</sequence>
<evidence type="ECO:0000313" key="3">
    <source>
        <dbReference type="Proteomes" id="UP000279275"/>
    </source>
</evidence>
<organism evidence="2 3">
    <name type="scientific">Nocardia stercoris</name>
    <dbReference type="NCBI Taxonomy" id="2483361"/>
    <lineage>
        <taxon>Bacteria</taxon>
        <taxon>Bacillati</taxon>
        <taxon>Actinomycetota</taxon>
        <taxon>Actinomycetes</taxon>
        <taxon>Mycobacteriales</taxon>
        <taxon>Nocardiaceae</taxon>
        <taxon>Nocardia</taxon>
    </lineage>
</organism>
<name>A0A3M2L8U4_9NOCA</name>
<dbReference type="AlphaFoldDB" id="A0A3M2L8U4"/>